<evidence type="ECO:0000256" key="2">
    <source>
        <dbReference type="SAM" id="SignalP"/>
    </source>
</evidence>
<name>A0A366GYX5_9GAMM</name>
<feature type="signal peptide" evidence="2">
    <location>
        <begin position="1"/>
        <end position="23"/>
    </location>
</feature>
<sequence length="222" mass="23641">MKRTTLSLAIASTLLAAPAATLAADSAAENESPYLAPDGSWITLSGKVTSTTEDTFMLDYGKGLVTVEMDDWDWFEENGEVLPGDEVTVYGEVDDDTFEGAKVEASSVYVDNLGTYFYASAMDEETFTDLDVAPTLSVGDLILTGTVTGVNGAEFTIDSGAQKMTVDTALMPYDPMDGEGFQQIEKGDLVTVTGDMEDDTFESAEVMADSVVTLEDDSVSDS</sequence>
<dbReference type="Proteomes" id="UP000252995">
    <property type="component" value="Unassembled WGS sequence"/>
</dbReference>
<dbReference type="SUPFAM" id="SSF56529">
    <property type="entry name" value="FAH"/>
    <property type="match status" value="1"/>
</dbReference>
<dbReference type="InterPro" id="IPR036663">
    <property type="entry name" value="Fumarylacetoacetase_C_sf"/>
</dbReference>
<protein>
    <submittedName>
        <fullName evidence="3">OB fold (BOF) protein</fullName>
    </submittedName>
</protein>
<comment type="caution">
    <text evidence="3">The sequence shown here is derived from an EMBL/GenBank/DDBJ whole genome shotgun (WGS) entry which is preliminary data.</text>
</comment>
<dbReference type="GO" id="GO:0003824">
    <property type="term" value="F:catalytic activity"/>
    <property type="evidence" value="ECO:0007669"/>
    <property type="project" value="InterPro"/>
</dbReference>
<dbReference type="InterPro" id="IPR036700">
    <property type="entry name" value="BOBF_sf"/>
</dbReference>
<dbReference type="Pfam" id="PF04076">
    <property type="entry name" value="BOF"/>
    <property type="match status" value="1"/>
</dbReference>
<dbReference type="EMBL" id="QNRO01000001">
    <property type="protein sequence ID" value="RBP33937.1"/>
    <property type="molecule type" value="Genomic_DNA"/>
</dbReference>
<dbReference type="SUPFAM" id="SSF101756">
    <property type="entry name" value="Hypothetical protein YgiW"/>
    <property type="match status" value="1"/>
</dbReference>
<dbReference type="Gene3D" id="2.40.50.200">
    <property type="entry name" value="Bacterial OB-fold"/>
    <property type="match status" value="1"/>
</dbReference>
<keyword evidence="1 2" id="KW-0732">Signal</keyword>
<organism evidence="3 4">
    <name type="scientific">Marinobacter pelagius</name>
    <dbReference type="NCBI Taxonomy" id="379482"/>
    <lineage>
        <taxon>Bacteria</taxon>
        <taxon>Pseudomonadati</taxon>
        <taxon>Pseudomonadota</taxon>
        <taxon>Gammaproteobacteria</taxon>
        <taxon>Pseudomonadales</taxon>
        <taxon>Marinobacteraceae</taxon>
        <taxon>Marinobacter</taxon>
    </lineage>
</organism>
<dbReference type="RefSeq" id="WP_113861098.1">
    <property type="nucleotide sequence ID" value="NZ_QNRO01000001.1"/>
</dbReference>
<proteinExistence type="predicted"/>
<evidence type="ECO:0000256" key="1">
    <source>
        <dbReference type="ARBA" id="ARBA00022729"/>
    </source>
</evidence>
<evidence type="ECO:0000313" key="3">
    <source>
        <dbReference type="EMBL" id="RBP33937.1"/>
    </source>
</evidence>
<gene>
    <name evidence="3" type="ORF">DET50_101280</name>
</gene>
<accession>A0A366GYX5</accession>
<feature type="chain" id="PRO_5016687405" evidence="2">
    <location>
        <begin position="24"/>
        <end position="222"/>
    </location>
</feature>
<dbReference type="InterPro" id="IPR005220">
    <property type="entry name" value="CarO-like"/>
</dbReference>
<dbReference type="AlphaFoldDB" id="A0A366GYX5"/>
<dbReference type="OrthoDB" id="8482074at2"/>
<dbReference type="NCBIfam" id="NF033674">
    <property type="entry name" value="stress_OB_fold"/>
    <property type="match status" value="1"/>
</dbReference>
<reference evidence="3 4" key="1">
    <citation type="submission" date="2018-06" db="EMBL/GenBank/DDBJ databases">
        <title>Freshwater and sediment microbial communities from various areas in North America, analyzing microbe dynamics in response to fracking.</title>
        <authorList>
            <person name="Lamendella R."/>
        </authorList>
    </citation>
    <scope>NUCLEOTIDE SEQUENCE [LARGE SCALE GENOMIC DNA]</scope>
    <source>
        <strain evidence="3 4">114J</strain>
    </source>
</reference>
<evidence type="ECO:0000313" key="4">
    <source>
        <dbReference type="Proteomes" id="UP000252995"/>
    </source>
</evidence>